<sequence>EGNDENFAKTLSELGDIYINDAFSVCHRSHASVVGIPKYLPSAAGFLLEKEVKVLSQIIENPKRPLVVIIGGSKVKDKAKVVENFSKIGDWVLLGNLIAEEIKEREIKIGSPEKVISPILNAKMPDLDERTIENFREKISQARMIFWAGPLGKIEEKEYQKGTREIAKAIIKSGAFSAVGGGDTIEFINKIGLTEKFNHVSIGGGAMLAFLAGETLPGLMALNFYGRN</sequence>
<name>A0A2M6XTS7_9BACT</name>
<comment type="catalytic activity">
    <reaction evidence="1 7">
        <text>(2R)-3-phosphoglycerate + ATP = (2R)-3-phospho-glyceroyl phosphate + ADP</text>
        <dbReference type="Rhea" id="RHEA:14801"/>
        <dbReference type="ChEBI" id="CHEBI:30616"/>
        <dbReference type="ChEBI" id="CHEBI:57604"/>
        <dbReference type="ChEBI" id="CHEBI:58272"/>
        <dbReference type="ChEBI" id="CHEBI:456216"/>
        <dbReference type="EC" id="2.7.2.3"/>
    </reaction>
</comment>
<evidence type="ECO:0000256" key="2">
    <source>
        <dbReference type="ARBA" id="ARBA00013061"/>
    </source>
</evidence>
<feature type="non-terminal residue" evidence="8">
    <location>
        <position position="1"/>
    </location>
</feature>
<keyword evidence="4" id="KW-0547">Nucleotide-binding</keyword>
<dbReference type="Pfam" id="PF00162">
    <property type="entry name" value="PGK"/>
    <property type="match status" value="2"/>
</dbReference>
<evidence type="ECO:0000256" key="1">
    <source>
        <dbReference type="ARBA" id="ARBA00000642"/>
    </source>
</evidence>
<dbReference type="GO" id="GO:0006094">
    <property type="term" value="P:gluconeogenesis"/>
    <property type="evidence" value="ECO:0007669"/>
    <property type="project" value="TreeGrafter"/>
</dbReference>
<dbReference type="PANTHER" id="PTHR11406:SF23">
    <property type="entry name" value="PHOSPHOGLYCERATE KINASE 1, CHLOROPLASTIC-RELATED"/>
    <property type="match status" value="1"/>
</dbReference>
<dbReference type="GO" id="GO:0006096">
    <property type="term" value="P:glycolytic process"/>
    <property type="evidence" value="ECO:0007669"/>
    <property type="project" value="InterPro"/>
</dbReference>
<proteinExistence type="inferred from homology"/>
<dbReference type="EC" id="2.7.2.3" evidence="2 7"/>
<gene>
    <name evidence="8" type="primary">pgk</name>
    <name evidence="8" type="ORF">COT20_02900</name>
</gene>
<evidence type="ECO:0000256" key="5">
    <source>
        <dbReference type="ARBA" id="ARBA00022777"/>
    </source>
</evidence>
<evidence type="ECO:0000256" key="4">
    <source>
        <dbReference type="ARBA" id="ARBA00022741"/>
    </source>
</evidence>
<dbReference type="InterPro" id="IPR001576">
    <property type="entry name" value="Phosphoglycerate_kinase"/>
</dbReference>
<dbReference type="EMBL" id="PEXQ01000074">
    <property type="protein sequence ID" value="PIU14183.1"/>
    <property type="molecule type" value="Genomic_DNA"/>
</dbReference>
<dbReference type="AlphaFoldDB" id="A0A2M6XTS7"/>
<dbReference type="PRINTS" id="PR00477">
    <property type="entry name" value="PHGLYCKINASE"/>
</dbReference>
<evidence type="ECO:0000256" key="7">
    <source>
        <dbReference type="RuleBase" id="RU000532"/>
    </source>
</evidence>
<dbReference type="Proteomes" id="UP000229784">
    <property type="component" value="Unassembled WGS sequence"/>
</dbReference>
<dbReference type="GO" id="GO:0004618">
    <property type="term" value="F:phosphoglycerate kinase activity"/>
    <property type="evidence" value="ECO:0007669"/>
    <property type="project" value="UniProtKB-EC"/>
</dbReference>
<evidence type="ECO:0000256" key="3">
    <source>
        <dbReference type="ARBA" id="ARBA00022679"/>
    </source>
</evidence>
<dbReference type="InterPro" id="IPR015824">
    <property type="entry name" value="Phosphoglycerate_kinase_N"/>
</dbReference>
<reference evidence="9" key="1">
    <citation type="submission" date="2017-09" db="EMBL/GenBank/DDBJ databases">
        <title>Depth-based differentiation of microbial function through sediment-hosted aquifers and enrichment of novel symbionts in the deep terrestrial subsurface.</title>
        <authorList>
            <person name="Probst A.J."/>
            <person name="Ladd B."/>
            <person name="Jarett J.K."/>
            <person name="Geller-Mcgrath D.E."/>
            <person name="Sieber C.M.K."/>
            <person name="Emerson J.B."/>
            <person name="Anantharaman K."/>
            <person name="Thomas B.C."/>
            <person name="Malmstrom R."/>
            <person name="Stieglmeier M."/>
            <person name="Klingl A."/>
            <person name="Woyke T."/>
            <person name="Ryan C.M."/>
            <person name="Banfield J.F."/>
        </authorList>
    </citation>
    <scope>NUCLEOTIDE SEQUENCE [LARGE SCALE GENOMIC DNA]</scope>
</reference>
<dbReference type="GO" id="GO:0005829">
    <property type="term" value="C:cytosol"/>
    <property type="evidence" value="ECO:0007669"/>
    <property type="project" value="TreeGrafter"/>
</dbReference>
<comment type="caution">
    <text evidence="8">The sequence shown here is derived from an EMBL/GenBank/DDBJ whole genome shotgun (WGS) entry which is preliminary data.</text>
</comment>
<keyword evidence="6" id="KW-0067">ATP-binding</keyword>
<accession>A0A2M6XTS7</accession>
<protein>
    <recommendedName>
        <fullName evidence="2 7">Phosphoglycerate kinase</fullName>
        <ecNumber evidence="2 7">2.7.2.3</ecNumber>
    </recommendedName>
</protein>
<keyword evidence="5 7" id="KW-0418">Kinase</keyword>
<dbReference type="Gene3D" id="3.40.50.1260">
    <property type="entry name" value="Phosphoglycerate kinase, N-terminal domain"/>
    <property type="match status" value="3"/>
</dbReference>
<comment type="similarity">
    <text evidence="7">Belongs to the phosphoglycerate kinase family.</text>
</comment>
<dbReference type="SUPFAM" id="SSF53748">
    <property type="entry name" value="Phosphoglycerate kinase"/>
    <property type="match status" value="1"/>
</dbReference>
<dbReference type="GO" id="GO:0005524">
    <property type="term" value="F:ATP binding"/>
    <property type="evidence" value="ECO:0007669"/>
    <property type="project" value="UniProtKB-KW"/>
</dbReference>
<evidence type="ECO:0000256" key="6">
    <source>
        <dbReference type="ARBA" id="ARBA00022840"/>
    </source>
</evidence>
<dbReference type="PANTHER" id="PTHR11406">
    <property type="entry name" value="PHOSPHOGLYCERATE KINASE"/>
    <property type="match status" value="1"/>
</dbReference>
<organism evidence="8 9">
    <name type="scientific">bacterium (Candidatus Gribaldobacteria) CG08_land_8_20_14_0_20_39_15</name>
    <dbReference type="NCBI Taxonomy" id="2014273"/>
    <lineage>
        <taxon>Bacteria</taxon>
        <taxon>Candidatus Gribaldobacteria</taxon>
    </lineage>
</organism>
<evidence type="ECO:0000313" key="8">
    <source>
        <dbReference type="EMBL" id="PIU14183.1"/>
    </source>
</evidence>
<keyword evidence="3 7" id="KW-0808">Transferase</keyword>
<dbReference type="GO" id="GO:0043531">
    <property type="term" value="F:ADP binding"/>
    <property type="evidence" value="ECO:0007669"/>
    <property type="project" value="TreeGrafter"/>
</dbReference>
<evidence type="ECO:0000313" key="9">
    <source>
        <dbReference type="Proteomes" id="UP000229784"/>
    </source>
</evidence>
<dbReference type="InterPro" id="IPR036043">
    <property type="entry name" value="Phosphoglycerate_kinase_sf"/>
</dbReference>